<proteinExistence type="predicted"/>
<keyword evidence="4" id="KW-0472">Membrane</keyword>
<evidence type="ECO:0000259" key="5">
    <source>
        <dbReference type="PROSITE" id="PS50927"/>
    </source>
</evidence>
<dbReference type="InterPro" id="IPR001480">
    <property type="entry name" value="Bulb-type_lectin_dom"/>
</dbReference>
<keyword evidence="7" id="KW-1185">Reference proteome</keyword>
<sequence>MTFMLFIYCLYTIFILFFPSLIIFTVAETSFITQYQSLSYGNTIVSPHGIFELGFFNLGNPNKIYLGIWYKNVPLKDVVWVANGGSPIKASSILKLNRYGNLVLTYNNKVVWCTSSSETVQNPVAELLDSGNLVIRDENRTKAYTYLWQSFDYPSNTMLPGMQIGWNLKRSLSTHLIAWKSDDDPTPGDLSWGIILHPYPEICIMKGTKKYYRLGPWNGLRFSGRPLMKLNDPSNNYEFVSNKEEVYYRWSLKQTSLISRVVLNQTTKERRRYVLSKKSWTL</sequence>
<dbReference type="PROSITE" id="PS50927">
    <property type="entry name" value="BULB_LECTIN"/>
    <property type="match status" value="1"/>
</dbReference>
<dbReference type="EMBL" id="JAYMYS010000006">
    <property type="protein sequence ID" value="KAK7390350.1"/>
    <property type="molecule type" value="Genomic_DNA"/>
</dbReference>
<evidence type="ECO:0000256" key="1">
    <source>
        <dbReference type="ARBA" id="ARBA00022729"/>
    </source>
</evidence>
<dbReference type="SUPFAM" id="SSF51110">
    <property type="entry name" value="alpha-D-mannose-specific plant lectins"/>
    <property type="match status" value="1"/>
</dbReference>
<dbReference type="Pfam" id="PF00954">
    <property type="entry name" value="S_locus_glycop"/>
    <property type="match status" value="1"/>
</dbReference>
<feature type="transmembrane region" description="Helical" evidence="4">
    <location>
        <begin position="5"/>
        <end position="27"/>
    </location>
</feature>
<keyword evidence="4" id="KW-1133">Transmembrane helix</keyword>
<keyword evidence="2" id="KW-1015">Disulfide bond</keyword>
<dbReference type="PANTHER" id="PTHR32444">
    <property type="entry name" value="BULB-TYPE LECTIN DOMAIN-CONTAINING PROTEIN"/>
    <property type="match status" value="1"/>
</dbReference>
<name>A0AAN9S7S6_PSOTE</name>
<keyword evidence="4" id="KW-0812">Transmembrane</keyword>
<accession>A0AAN9S7S6</accession>
<keyword evidence="1" id="KW-0732">Signal</keyword>
<dbReference type="PANTHER" id="PTHR32444:SF234">
    <property type="entry name" value="RECEPTOR-LIKE SERINE_THREONINE-PROTEIN KINASE"/>
    <property type="match status" value="1"/>
</dbReference>
<evidence type="ECO:0000313" key="7">
    <source>
        <dbReference type="Proteomes" id="UP001386955"/>
    </source>
</evidence>
<dbReference type="InterPro" id="IPR000858">
    <property type="entry name" value="S_locus_glycoprot_dom"/>
</dbReference>
<protein>
    <recommendedName>
        <fullName evidence="5">Bulb-type lectin domain-containing protein</fullName>
    </recommendedName>
</protein>
<evidence type="ECO:0000256" key="2">
    <source>
        <dbReference type="ARBA" id="ARBA00023157"/>
    </source>
</evidence>
<dbReference type="SMART" id="SM00108">
    <property type="entry name" value="B_lectin"/>
    <property type="match status" value="1"/>
</dbReference>
<gene>
    <name evidence="6" type="ORF">VNO78_25655</name>
</gene>
<feature type="domain" description="Bulb-type lectin" evidence="5">
    <location>
        <begin position="29"/>
        <end position="148"/>
    </location>
</feature>
<keyword evidence="3" id="KW-0325">Glycoprotein</keyword>
<dbReference type="InterPro" id="IPR036426">
    <property type="entry name" value="Bulb-type_lectin_dom_sf"/>
</dbReference>
<dbReference type="CDD" id="cd00028">
    <property type="entry name" value="B_lectin"/>
    <property type="match status" value="1"/>
</dbReference>
<dbReference type="GO" id="GO:0048544">
    <property type="term" value="P:recognition of pollen"/>
    <property type="evidence" value="ECO:0007669"/>
    <property type="project" value="InterPro"/>
</dbReference>
<dbReference type="FunFam" id="2.90.10.10:FF:000001">
    <property type="entry name" value="G-type lectin S-receptor-like serine/threonine-protein kinase"/>
    <property type="match status" value="1"/>
</dbReference>
<dbReference type="AlphaFoldDB" id="A0AAN9S7S6"/>
<comment type="caution">
    <text evidence="6">The sequence shown here is derived from an EMBL/GenBank/DDBJ whole genome shotgun (WGS) entry which is preliminary data.</text>
</comment>
<evidence type="ECO:0000256" key="3">
    <source>
        <dbReference type="ARBA" id="ARBA00023180"/>
    </source>
</evidence>
<evidence type="ECO:0000313" key="6">
    <source>
        <dbReference type="EMBL" id="KAK7390350.1"/>
    </source>
</evidence>
<dbReference type="Pfam" id="PF01453">
    <property type="entry name" value="B_lectin"/>
    <property type="match status" value="1"/>
</dbReference>
<reference evidence="6 7" key="1">
    <citation type="submission" date="2024-01" db="EMBL/GenBank/DDBJ databases">
        <title>The genomes of 5 underutilized Papilionoideae crops provide insights into root nodulation and disease resistanc.</title>
        <authorList>
            <person name="Jiang F."/>
        </authorList>
    </citation>
    <scope>NUCLEOTIDE SEQUENCE [LARGE SCALE GENOMIC DNA]</scope>
    <source>
        <strain evidence="6">DUOXIRENSHENG_FW03</strain>
        <tissue evidence="6">Leaves</tissue>
    </source>
</reference>
<dbReference type="Proteomes" id="UP001386955">
    <property type="component" value="Unassembled WGS sequence"/>
</dbReference>
<organism evidence="6 7">
    <name type="scientific">Psophocarpus tetragonolobus</name>
    <name type="common">Winged bean</name>
    <name type="synonym">Dolichos tetragonolobus</name>
    <dbReference type="NCBI Taxonomy" id="3891"/>
    <lineage>
        <taxon>Eukaryota</taxon>
        <taxon>Viridiplantae</taxon>
        <taxon>Streptophyta</taxon>
        <taxon>Embryophyta</taxon>
        <taxon>Tracheophyta</taxon>
        <taxon>Spermatophyta</taxon>
        <taxon>Magnoliopsida</taxon>
        <taxon>eudicotyledons</taxon>
        <taxon>Gunneridae</taxon>
        <taxon>Pentapetalae</taxon>
        <taxon>rosids</taxon>
        <taxon>fabids</taxon>
        <taxon>Fabales</taxon>
        <taxon>Fabaceae</taxon>
        <taxon>Papilionoideae</taxon>
        <taxon>50 kb inversion clade</taxon>
        <taxon>NPAAA clade</taxon>
        <taxon>indigoferoid/millettioid clade</taxon>
        <taxon>Phaseoleae</taxon>
        <taxon>Psophocarpus</taxon>
    </lineage>
</organism>
<evidence type="ECO:0000256" key="4">
    <source>
        <dbReference type="SAM" id="Phobius"/>
    </source>
</evidence>
<dbReference type="Gene3D" id="2.90.10.10">
    <property type="entry name" value="Bulb-type lectin domain"/>
    <property type="match status" value="1"/>
</dbReference>